<dbReference type="RefSeq" id="WP_188509925.1">
    <property type="nucleotide sequence ID" value="NZ_BMGB01000001.1"/>
</dbReference>
<dbReference type="Proteomes" id="UP000606922">
    <property type="component" value="Unassembled WGS sequence"/>
</dbReference>
<dbReference type="Gene3D" id="3.30.70.100">
    <property type="match status" value="1"/>
</dbReference>
<organism evidence="2 3">
    <name type="scientific">Conyzicola nivalis</name>
    <dbReference type="NCBI Taxonomy" id="1477021"/>
    <lineage>
        <taxon>Bacteria</taxon>
        <taxon>Bacillati</taxon>
        <taxon>Actinomycetota</taxon>
        <taxon>Actinomycetes</taxon>
        <taxon>Micrococcales</taxon>
        <taxon>Microbacteriaceae</taxon>
        <taxon>Conyzicola</taxon>
    </lineage>
</organism>
<reference evidence="2" key="2">
    <citation type="submission" date="2020-09" db="EMBL/GenBank/DDBJ databases">
        <authorList>
            <person name="Sun Q."/>
            <person name="Zhou Y."/>
        </authorList>
    </citation>
    <scope>NUCLEOTIDE SEQUENCE</scope>
    <source>
        <strain evidence="2">CGMCC 1.12813</strain>
    </source>
</reference>
<dbReference type="Pfam" id="PF14106">
    <property type="entry name" value="DUF4279"/>
    <property type="match status" value="1"/>
</dbReference>
<gene>
    <name evidence="2" type="ORF">GCM10010979_13940</name>
</gene>
<sequence>MITHSKASLSIISETHAAAEVDAVLGLEPTRTAEIGDRKALSGLPRKYSLWVLEAEAHDGLDPLESLAEVLRGKAAALESLRGNYSTEIVYGGFSDSSQGSFVFSAGLMADLGALGCDFLGTTYLEEPEYDTPNVREEVVLPVIPGREDEFETAFATAQHIVAASPGFRDLTLSRGIETPNHYLLLIEWDSLEAHEQGFRGSPAYDEWRSQLHHFYEPMPEVAHFTELARLRG</sequence>
<accession>A0A916SHL4</accession>
<name>A0A916SHL4_9MICO</name>
<evidence type="ECO:0000259" key="1">
    <source>
        <dbReference type="PROSITE" id="PS51725"/>
    </source>
</evidence>
<dbReference type="AlphaFoldDB" id="A0A916SHL4"/>
<evidence type="ECO:0000313" key="2">
    <source>
        <dbReference type="EMBL" id="GGB00654.1"/>
    </source>
</evidence>
<reference evidence="2" key="1">
    <citation type="journal article" date="2014" name="Int. J. Syst. Evol. Microbiol.">
        <title>Complete genome sequence of Corynebacterium casei LMG S-19264T (=DSM 44701T), isolated from a smear-ripened cheese.</title>
        <authorList>
            <consortium name="US DOE Joint Genome Institute (JGI-PGF)"/>
            <person name="Walter F."/>
            <person name="Albersmeier A."/>
            <person name="Kalinowski J."/>
            <person name="Ruckert C."/>
        </authorList>
    </citation>
    <scope>NUCLEOTIDE SEQUENCE</scope>
    <source>
        <strain evidence="2">CGMCC 1.12813</strain>
    </source>
</reference>
<dbReference type="Pfam" id="PF03992">
    <property type="entry name" value="ABM"/>
    <property type="match status" value="1"/>
</dbReference>
<dbReference type="InterPro" id="IPR011008">
    <property type="entry name" value="Dimeric_a/b-barrel"/>
</dbReference>
<dbReference type="InterPro" id="IPR007138">
    <property type="entry name" value="ABM_dom"/>
</dbReference>
<protein>
    <recommendedName>
        <fullName evidence="1">ABM domain-containing protein</fullName>
    </recommendedName>
</protein>
<keyword evidence="3" id="KW-1185">Reference proteome</keyword>
<dbReference type="SUPFAM" id="SSF54909">
    <property type="entry name" value="Dimeric alpha+beta barrel"/>
    <property type="match status" value="1"/>
</dbReference>
<comment type="caution">
    <text evidence="2">The sequence shown here is derived from an EMBL/GenBank/DDBJ whole genome shotgun (WGS) entry which is preliminary data.</text>
</comment>
<feature type="domain" description="ABM" evidence="1">
    <location>
        <begin position="135"/>
        <end position="225"/>
    </location>
</feature>
<dbReference type="EMBL" id="BMGB01000001">
    <property type="protein sequence ID" value="GGB00654.1"/>
    <property type="molecule type" value="Genomic_DNA"/>
</dbReference>
<dbReference type="InterPro" id="IPR025459">
    <property type="entry name" value="DUF4279"/>
</dbReference>
<proteinExistence type="predicted"/>
<evidence type="ECO:0000313" key="3">
    <source>
        <dbReference type="Proteomes" id="UP000606922"/>
    </source>
</evidence>
<dbReference type="PROSITE" id="PS51725">
    <property type="entry name" value="ABM"/>
    <property type="match status" value="1"/>
</dbReference>